<proteinExistence type="predicted"/>
<dbReference type="EMBL" id="WUUU01000047">
    <property type="protein sequence ID" value="MXR20519.1"/>
    <property type="molecule type" value="Genomic_DNA"/>
</dbReference>
<sequence>MSRGYAPVAVVLLLAVTVLAAGAVAASLPGLPGEPPPHRGISAEATSDGRVDVTLVSGDPIDVQQASVRLTVDGDDVRHQPPVPFFAARGFRGGPTGPFNLAADPTWTVGELAGFRLAHTNDPPLRRGDTVTVRVVVDGQIVAETSTTVGSDT</sequence>
<dbReference type="RefSeq" id="WP_325064004.1">
    <property type="nucleotide sequence ID" value="NZ_WUUU01000047.1"/>
</dbReference>
<accession>A0A6B0SSG4</accession>
<dbReference type="InterPro" id="IPR012859">
    <property type="entry name" value="Pilin_N_archaeal"/>
</dbReference>
<name>A0A6B0SSG4_9EURY</name>
<dbReference type="AlphaFoldDB" id="A0A6B0SSG4"/>
<keyword evidence="3" id="KW-1185">Reference proteome</keyword>
<organism evidence="2 3">
    <name type="scientific">Halobacterium bonnevillei</name>
    <dbReference type="NCBI Taxonomy" id="2692200"/>
    <lineage>
        <taxon>Archaea</taxon>
        <taxon>Methanobacteriati</taxon>
        <taxon>Methanobacteriota</taxon>
        <taxon>Stenosarchaea group</taxon>
        <taxon>Halobacteria</taxon>
        <taxon>Halobacteriales</taxon>
        <taxon>Halobacteriaceae</taxon>
        <taxon>Halobacterium</taxon>
    </lineage>
</organism>
<evidence type="ECO:0000259" key="1">
    <source>
        <dbReference type="Pfam" id="PF07790"/>
    </source>
</evidence>
<comment type="caution">
    <text evidence="2">The sequence shown here is derived from an EMBL/GenBank/DDBJ whole genome shotgun (WGS) entry which is preliminary data.</text>
</comment>
<feature type="domain" description="Archaeal Type IV pilin N-terminal" evidence="1">
    <location>
        <begin position="8"/>
        <end position="73"/>
    </location>
</feature>
<reference evidence="2 3" key="1">
    <citation type="submission" date="2019-12" db="EMBL/GenBank/DDBJ databases">
        <title>Isolation and characterization of three novel carbon monoxide-oxidizing members of Halobacteria from salione crusts and soils.</title>
        <authorList>
            <person name="Myers M.R."/>
            <person name="King G.M."/>
        </authorList>
    </citation>
    <scope>NUCLEOTIDE SEQUENCE [LARGE SCALE GENOMIC DNA]</scope>
    <source>
        <strain evidence="2 3">PCN9</strain>
    </source>
</reference>
<protein>
    <submittedName>
        <fullName evidence="2">Type IV pilin</fullName>
    </submittedName>
</protein>
<evidence type="ECO:0000313" key="2">
    <source>
        <dbReference type="EMBL" id="MXR20519.1"/>
    </source>
</evidence>
<evidence type="ECO:0000313" key="3">
    <source>
        <dbReference type="Proteomes" id="UP000471521"/>
    </source>
</evidence>
<gene>
    <name evidence="2" type="ORF">GRX66_07835</name>
</gene>
<dbReference type="Proteomes" id="UP000471521">
    <property type="component" value="Unassembled WGS sequence"/>
</dbReference>
<dbReference type="Pfam" id="PF07790">
    <property type="entry name" value="Pilin_N"/>
    <property type="match status" value="1"/>
</dbReference>